<dbReference type="GO" id="GO:0005737">
    <property type="term" value="C:cytoplasm"/>
    <property type="evidence" value="ECO:0007669"/>
    <property type="project" value="UniProtKB-SubCell"/>
</dbReference>
<evidence type="ECO:0000256" key="3">
    <source>
        <dbReference type="ARBA" id="ARBA00009767"/>
    </source>
</evidence>
<dbReference type="UniPathway" id="UPA00048">
    <property type="reaction ID" value="UER00070"/>
</dbReference>
<dbReference type="EC" id="2.3.3.13" evidence="4 10"/>
<dbReference type="InterPro" id="IPR036230">
    <property type="entry name" value="LeuA_allosteric_dom_sf"/>
</dbReference>
<comment type="subcellular location">
    <subcellularLocation>
        <location evidence="10">Cytoplasm</location>
    </subcellularLocation>
</comment>
<comment type="similarity">
    <text evidence="3 10">Belongs to the alpha-IPM synthase/homocitrate synthase family. LeuA type 2 subfamily.</text>
</comment>
<keyword evidence="5 10" id="KW-0432">Leucine biosynthesis</keyword>
<dbReference type="Pfam" id="PF00682">
    <property type="entry name" value="HMGL-like"/>
    <property type="match status" value="1"/>
</dbReference>
<dbReference type="Pfam" id="PF22615">
    <property type="entry name" value="IPMS_D2"/>
    <property type="match status" value="1"/>
</dbReference>
<organism evidence="12 13">
    <name type="scientific">Methylomonas methanica</name>
    <dbReference type="NCBI Taxonomy" id="421"/>
    <lineage>
        <taxon>Bacteria</taxon>
        <taxon>Pseudomonadati</taxon>
        <taxon>Pseudomonadota</taxon>
        <taxon>Gammaproteobacteria</taxon>
        <taxon>Methylococcales</taxon>
        <taxon>Methylococcaceae</taxon>
        <taxon>Methylomonas</taxon>
    </lineage>
</organism>
<dbReference type="OrthoDB" id="9803573at2"/>
<evidence type="ECO:0000256" key="6">
    <source>
        <dbReference type="ARBA" id="ARBA00022605"/>
    </source>
</evidence>
<reference evidence="12 13" key="1">
    <citation type="submission" date="2016-03" db="EMBL/GenBank/DDBJ databases">
        <authorList>
            <person name="Ploux O."/>
        </authorList>
    </citation>
    <scope>NUCLEOTIDE SEQUENCE [LARGE SCALE GENOMIC DNA]</scope>
    <source>
        <strain evidence="12 13">R-45363</strain>
    </source>
</reference>
<dbReference type="Proteomes" id="UP000078090">
    <property type="component" value="Unassembled WGS sequence"/>
</dbReference>
<dbReference type="CDD" id="cd07942">
    <property type="entry name" value="DRE_TIM_LeuA"/>
    <property type="match status" value="1"/>
</dbReference>
<dbReference type="HAMAP" id="MF_00572">
    <property type="entry name" value="LeuA_type2"/>
    <property type="match status" value="1"/>
</dbReference>
<comment type="function">
    <text evidence="10">Catalyzes the condensation of the acetyl group of acetyl-CoA with 3-methyl-2-oxobutanoate (2-ketoisovalerate) to form 3-carboxy-3-hydroxy-4-methylpentanoate (2-isopropylmalate).</text>
</comment>
<dbReference type="PROSITE" id="PS50991">
    <property type="entry name" value="PYR_CT"/>
    <property type="match status" value="1"/>
</dbReference>
<dbReference type="RefSeq" id="WP_064009897.1">
    <property type="nucleotide sequence ID" value="NZ_LUUG01000099.1"/>
</dbReference>
<name>A0A177M342_METMH</name>
<feature type="binding site" evidence="10">
    <location>
        <position position="40"/>
    </location>
    <ligand>
        <name>Mg(2+)</name>
        <dbReference type="ChEBI" id="CHEBI:18420"/>
    </ligand>
</feature>
<evidence type="ECO:0000256" key="1">
    <source>
        <dbReference type="ARBA" id="ARBA00000064"/>
    </source>
</evidence>
<dbReference type="GO" id="GO:0000287">
    <property type="term" value="F:magnesium ion binding"/>
    <property type="evidence" value="ECO:0007669"/>
    <property type="project" value="UniProtKB-UniRule"/>
</dbReference>
<dbReference type="Gene3D" id="3.30.160.270">
    <property type="match status" value="1"/>
</dbReference>
<dbReference type="SUPFAM" id="SSF110921">
    <property type="entry name" value="2-isopropylmalate synthase LeuA, allosteric (dimerisation) domain"/>
    <property type="match status" value="1"/>
</dbReference>
<proteinExistence type="inferred from homology"/>
<dbReference type="AlphaFoldDB" id="A0A177M342"/>
<dbReference type="InterPro" id="IPR039371">
    <property type="entry name" value="LeuA_N_DRE-TIM"/>
</dbReference>
<gene>
    <name evidence="10" type="primary">leuA</name>
    <name evidence="12" type="ORF">A1332_19055</name>
</gene>
<keyword evidence="6 10" id="KW-0028">Amino-acid biosynthesis</keyword>
<comment type="subunit">
    <text evidence="10">Homodimer.</text>
</comment>
<dbReference type="InterPro" id="IPR013785">
    <property type="entry name" value="Aldolase_TIM"/>
</dbReference>
<keyword evidence="8 10" id="KW-0479">Metal-binding</keyword>
<dbReference type="PANTHER" id="PTHR46911">
    <property type="match status" value="1"/>
</dbReference>
<dbReference type="InterPro" id="IPR005668">
    <property type="entry name" value="IPM_Synthase"/>
</dbReference>
<dbReference type="NCBIfam" id="NF002991">
    <property type="entry name" value="PRK03739.1"/>
    <property type="match status" value="1"/>
</dbReference>
<dbReference type="SUPFAM" id="SSF89000">
    <property type="entry name" value="post-HMGL domain-like"/>
    <property type="match status" value="1"/>
</dbReference>
<evidence type="ECO:0000256" key="10">
    <source>
        <dbReference type="HAMAP-Rule" id="MF_00572"/>
    </source>
</evidence>
<dbReference type="EMBL" id="LUUG01000099">
    <property type="protein sequence ID" value="OAI00122.1"/>
    <property type="molecule type" value="Genomic_DNA"/>
</dbReference>
<comment type="catalytic activity">
    <reaction evidence="1 10">
        <text>3-methyl-2-oxobutanoate + acetyl-CoA + H2O = (2S)-2-isopropylmalate + CoA + H(+)</text>
        <dbReference type="Rhea" id="RHEA:21524"/>
        <dbReference type="ChEBI" id="CHEBI:1178"/>
        <dbReference type="ChEBI" id="CHEBI:11851"/>
        <dbReference type="ChEBI" id="CHEBI:15377"/>
        <dbReference type="ChEBI" id="CHEBI:15378"/>
        <dbReference type="ChEBI" id="CHEBI:57287"/>
        <dbReference type="ChEBI" id="CHEBI:57288"/>
        <dbReference type="EC" id="2.3.3.13"/>
    </reaction>
</comment>
<dbReference type="GO" id="GO:0009098">
    <property type="term" value="P:L-leucine biosynthetic process"/>
    <property type="evidence" value="ECO:0007669"/>
    <property type="project" value="UniProtKB-UniRule"/>
</dbReference>
<evidence type="ECO:0000256" key="4">
    <source>
        <dbReference type="ARBA" id="ARBA00012973"/>
    </source>
</evidence>
<dbReference type="PANTHER" id="PTHR46911:SF1">
    <property type="entry name" value="2-ISOPROPYLMALATE SYNTHASE"/>
    <property type="match status" value="1"/>
</dbReference>
<evidence type="ECO:0000256" key="9">
    <source>
        <dbReference type="ARBA" id="ARBA00023304"/>
    </source>
</evidence>
<evidence type="ECO:0000259" key="11">
    <source>
        <dbReference type="PROSITE" id="PS50991"/>
    </source>
</evidence>
<keyword evidence="10" id="KW-0460">Magnesium</keyword>
<dbReference type="InterPro" id="IPR054692">
    <property type="entry name" value="LeuA-like_post-cat"/>
</dbReference>
<dbReference type="SUPFAM" id="SSF51569">
    <property type="entry name" value="Aldolase"/>
    <property type="match status" value="1"/>
</dbReference>
<comment type="pathway">
    <text evidence="2 10">Amino-acid biosynthesis; L-leucine biosynthesis; L-leucine from 3-methyl-2-oxobutanoate: step 1/4.</text>
</comment>
<feature type="binding site" evidence="10">
    <location>
        <position position="244"/>
    </location>
    <ligand>
        <name>Mg(2+)</name>
        <dbReference type="ChEBI" id="CHEBI:18420"/>
    </ligand>
</feature>
<feature type="domain" description="Pyruvate carboxyltransferase" evidence="11">
    <location>
        <begin position="31"/>
        <end position="305"/>
    </location>
</feature>
<dbReference type="SMART" id="SM00917">
    <property type="entry name" value="LeuA_dimer"/>
    <property type="match status" value="1"/>
</dbReference>
<sequence>MLNDPSRKYRPFPPVALTDRRWPNRTINQAPIWMSTDLRDGNQALFEPMNAERKLRLFHTLCAIGFKEIEVAFPSASQTDFDFVRRLIDGALIPDDVTIEVLSHAREPLLRRTVEALRGARSAIVHIVNATSPPFRDLVLGMSRTEVLAMAVNAVRLVKQLTADQPETQWRLEYSLETFTATELDFAVEFCDAVSAAWGATPDNKIILNLPSSVETATPNVYADQIEWMHRHIARRDSVILSVHPHNDRGTAVAAAELALMAGAERVEGCLFGNGERTGNVDLVTLALNLYTQGIAPGLDFSDINKVVGDFEACTGLAVPPRQPYAGELVFTAFSGSHQDAIKKGFAAQQPGSIWNVPYLPFDPADVGRGYDAVIRINSQSGKGGIAHLLESHYGIVLPRRLQVEFSQVVQGHADCQGGEIGAEQLWRLFAQTYLDVAKPLRYLGHQLYEHAQGQGIQLQIECDGEPRDLTGVGNGPIAAAVQALGSLGGAVSVCSYEERSTGSGGDAQACAFVELAEVNGPTAFGVGMDGNIVTASIKALISGYNRLADDTVWQHREFENAGFTANSTPDVTPTN</sequence>
<evidence type="ECO:0000313" key="13">
    <source>
        <dbReference type="Proteomes" id="UP000078090"/>
    </source>
</evidence>
<feature type="binding site" evidence="10">
    <location>
        <position position="246"/>
    </location>
    <ligand>
        <name>Mg(2+)</name>
        <dbReference type="ChEBI" id="CHEBI:18420"/>
    </ligand>
</feature>
<keyword evidence="9 10" id="KW-0100">Branched-chain amino acid biosynthesis</keyword>
<keyword evidence="7 10" id="KW-0808">Transferase</keyword>
<dbReference type="Pfam" id="PF08502">
    <property type="entry name" value="LeuA_dimer"/>
    <property type="match status" value="1"/>
</dbReference>
<evidence type="ECO:0000256" key="7">
    <source>
        <dbReference type="ARBA" id="ARBA00022679"/>
    </source>
</evidence>
<dbReference type="PROSITE" id="PS00816">
    <property type="entry name" value="AIPM_HOMOCIT_SYNTH_2"/>
    <property type="match status" value="1"/>
</dbReference>
<comment type="caution">
    <text evidence="12">The sequence shown here is derived from an EMBL/GenBank/DDBJ whole genome shotgun (WGS) entry which is preliminary data.</text>
</comment>
<dbReference type="InterPro" id="IPR000891">
    <property type="entry name" value="PYR_CT"/>
</dbReference>
<dbReference type="NCBIfam" id="TIGR00970">
    <property type="entry name" value="leuA_yeast"/>
    <property type="match status" value="1"/>
</dbReference>
<dbReference type="GO" id="GO:0003985">
    <property type="term" value="F:acetyl-CoA C-acetyltransferase activity"/>
    <property type="evidence" value="ECO:0007669"/>
    <property type="project" value="UniProtKB-UniRule"/>
</dbReference>
<dbReference type="Gene3D" id="3.20.20.70">
    <property type="entry name" value="Aldolase class I"/>
    <property type="match status" value="1"/>
</dbReference>
<dbReference type="InterPro" id="IPR002034">
    <property type="entry name" value="AIPM/Hcit_synth_CS"/>
</dbReference>
<dbReference type="InterPro" id="IPR013709">
    <property type="entry name" value="2-isopropylmalate_synth_dimer"/>
</dbReference>
<comment type="cofactor">
    <cofactor evidence="10">
        <name>Mg(2+)</name>
        <dbReference type="ChEBI" id="CHEBI:18420"/>
    </cofactor>
</comment>
<feature type="binding site" evidence="10">
    <location>
        <position position="280"/>
    </location>
    <ligand>
        <name>Mg(2+)</name>
        <dbReference type="ChEBI" id="CHEBI:18420"/>
    </ligand>
</feature>
<accession>A0A177M342</accession>
<feature type="region of interest" description="Regulatory domain" evidence="10">
    <location>
        <begin position="437"/>
        <end position="576"/>
    </location>
</feature>
<evidence type="ECO:0000256" key="5">
    <source>
        <dbReference type="ARBA" id="ARBA00022430"/>
    </source>
</evidence>
<evidence type="ECO:0000256" key="8">
    <source>
        <dbReference type="ARBA" id="ARBA00022723"/>
    </source>
</evidence>
<dbReference type="GO" id="GO:0003852">
    <property type="term" value="F:2-isopropylmalate synthase activity"/>
    <property type="evidence" value="ECO:0007669"/>
    <property type="project" value="UniProtKB-UniRule"/>
</dbReference>
<evidence type="ECO:0000313" key="12">
    <source>
        <dbReference type="EMBL" id="OAI00122.1"/>
    </source>
</evidence>
<evidence type="ECO:0000256" key="2">
    <source>
        <dbReference type="ARBA" id="ARBA00004689"/>
    </source>
</evidence>
<keyword evidence="10" id="KW-0963">Cytoplasm</keyword>
<dbReference type="PROSITE" id="PS00815">
    <property type="entry name" value="AIPM_HOMOCIT_SYNTH_1"/>
    <property type="match status" value="1"/>
</dbReference>
<protein>
    <recommendedName>
        <fullName evidence="4 10">2-isopropylmalate synthase</fullName>
        <ecNumber evidence="4 10">2.3.3.13</ecNumber>
    </recommendedName>
    <alternativeName>
        <fullName evidence="10">Alpha-IPM synthase</fullName>
    </alternativeName>
    <alternativeName>
        <fullName evidence="10">Alpha-isopropylmalate synthase</fullName>
    </alternativeName>
</protein>